<name>A0ABV5GID5_9FLAO</name>
<dbReference type="EMBL" id="JBHMEY010000002">
    <property type="protein sequence ID" value="MFB9095129.1"/>
    <property type="molecule type" value="Genomic_DNA"/>
</dbReference>
<accession>A0ABV5GID5</accession>
<evidence type="ECO:0000313" key="2">
    <source>
        <dbReference type="Proteomes" id="UP001589607"/>
    </source>
</evidence>
<dbReference type="RefSeq" id="WP_236453550.1">
    <property type="nucleotide sequence ID" value="NZ_CBCSGE010000032.1"/>
</dbReference>
<dbReference type="Proteomes" id="UP001589607">
    <property type="component" value="Unassembled WGS sequence"/>
</dbReference>
<proteinExistence type="predicted"/>
<dbReference type="Pfam" id="PF13181">
    <property type="entry name" value="TPR_8"/>
    <property type="match status" value="2"/>
</dbReference>
<dbReference type="Gene3D" id="1.25.40.10">
    <property type="entry name" value="Tetratricopeptide repeat domain"/>
    <property type="match status" value="1"/>
</dbReference>
<dbReference type="SUPFAM" id="SSF48452">
    <property type="entry name" value="TPR-like"/>
    <property type="match status" value="1"/>
</dbReference>
<reference evidence="1 2" key="1">
    <citation type="submission" date="2024-09" db="EMBL/GenBank/DDBJ databases">
        <authorList>
            <person name="Sun Q."/>
            <person name="Mori K."/>
        </authorList>
    </citation>
    <scope>NUCLEOTIDE SEQUENCE [LARGE SCALE GENOMIC DNA]</scope>
    <source>
        <strain evidence="1 2">CECT 7955</strain>
    </source>
</reference>
<keyword evidence="2" id="KW-1185">Reference proteome</keyword>
<sequence>MKSILFLLFIPLVVFSQESLCEKTVALSELYYKENYETFLAEIRQLKEGDENELYYIKAIDFNIAYALFQLNKHEESKAVLLQVLKSESEGPKTNFKCDKSVFVKDYEVENLFLQSNATIMQKSLLLLSDIYFELEEYQLALECLEETVNKTDKKKFYWCGNALIRDILQYEYRNFRILTALDNIEKANQSGISILFLTMNEDLINKVKSNLLKKYSIREVKDEFRFRIQKIKKGFVFVAGNEIEINYIDFFQYKILIWNTIELDRKDVLYNSLAYRILTK</sequence>
<dbReference type="InterPro" id="IPR011990">
    <property type="entry name" value="TPR-like_helical_dom_sf"/>
</dbReference>
<evidence type="ECO:0008006" key="3">
    <source>
        <dbReference type="Google" id="ProtNLM"/>
    </source>
</evidence>
<comment type="caution">
    <text evidence="1">The sequence shown here is derived from an EMBL/GenBank/DDBJ whole genome shotgun (WGS) entry which is preliminary data.</text>
</comment>
<organism evidence="1 2">
    <name type="scientific">Flavobacterium jumunjinense</name>
    <dbReference type="NCBI Taxonomy" id="998845"/>
    <lineage>
        <taxon>Bacteria</taxon>
        <taxon>Pseudomonadati</taxon>
        <taxon>Bacteroidota</taxon>
        <taxon>Flavobacteriia</taxon>
        <taxon>Flavobacteriales</taxon>
        <taxon>Flavobacteriaceae</taxon>
        <taxon>Flavobacterium</taxon>
    </lineage>
</organism>
<dbReference type="InterPro" id="IPR019734">
    <property type="entry name" value="TPR_rpt"/>
</dbReference>
<gene>
    <name evidence="1" type="ORF">ACFFVF_01255</name>
</gene>
<evidence type="ECO:0000313" key="1">
    <source>
        <dbReference type="EMBL" id="MFB9095129.1"/>
    </source>
</evidence>
<protein>
    <recommendedName>
        <fullName evidence="3">Tetratricopeptide repeat-containing protein</fullName>
    </recommendedName>
</protein>